<dbReference type="InterPro" id="IPR050902">
    <property type="entry name" value="ABC_Transporter_SBP"/>
</dbReference>
<feature type="compositionally biased region" description="Low complexity" evidence="2">
    <location>
        <begin position="26"/>
        <end position="43"/>
    </location>
</feature>
<sequence length="327" mass="33964">MKHLRKFAGAIAIALVLAGCGSDDGAAGSTAAPSATTAGAADSEQASSAAPGEGQAEESKYERIVAVNAETADLALMLVGPENIAAISETAQSPHMGQVPELAEQVNNTLPPGIEPDAEQILSFNPDLVLITPRAHGTMESVRDQLVATGVETHQFTPTDFDSPEGYASAIRELGEILGVPAKAEELASEFEQRIAELDEQKGDKSPSMIALMARGPSIMVYGETNALPGLAMRAGATNAAADLGLTKTSPIDAEQLLKANPDIIFLEDFNGAGMAPFEAMLADPALAEVAAIKNDRIVLIPMTEASTLAGLNMVTGYEKILAEVQK</sequence>
<name>A0ABT9NF17_9ACTO</name>
<dbReference type="Gene3D" id="3.40.50.1980">
    <property type="entry name" value="Nitrogenase molybdenum iron protein domain"/>
    <property type="match status" value="2"/>
</dbReference>
<dbReference type="PANTHER" id="PTHR30535">
    <property type="entry name" value="VITAMIN B12-BINDING PROTEIN"/>
    <property type="match status" value="1"/>
</dbReference>
<dbReference type="RefSeq" id="WP_307682238.1">
    <property type="nucleotide sequence ID" value="NZ_JAUSQX010000001.1"/>
</dbReference>
<evidence type="ECO:0000313" key="5">
    <source>
        <dbReference type="Proteomes" id="UP001243212"/>
    </source>
</evidence>
<dbReference type="PROSITE" id="PS50983">
    <property type="entry name" value="FE_B12_PBP"/>
    <property type="match status" value="1"/>
</dbReference>
<evidence type="ECO:0000256" key="2">
    <source>
        <dbReference type="SAM" id="MobiDB-lite"/>
    </source>
</evidence>
<dbReference type="PANTHER" id="PTHR30535:SF34">
    <property type="entry name" value="MOLYBDATE-BINDING PROTEIN MOLA"/>
    <property type="match status" value="1"/>
</dbReference>
<dbReference type="SUPFAM" id="SSF53807">
    <property type="entry name" value="Helical backbone' metal receptor"/>
    <property type="match status" value="1"/>
</dbReference>
<organism evidence="4 5">
    <name type="scientific">Trueperella bonasi</name>
    <dbReference type="NCBI Taxonomy" id="312286"/>
    <lineage>
        <taxon>Bacteria</taxon>
        <taxon>Bacillati</taxon>
        <taxon>Actinomycetota</taxon>
        <taxon>Actinomycetes</taxon>
        <taxon>Actinomycetales</taxon>
        <taxon>Actinomycetaceae</taxon>
        <taxon>Trueperella</taxon>
    </lineage>
</organism>
<reference evidence="4 5" key="1">
    <citation type="submission" date="2023-07" db="EMBL/GenBank/DDBJ databases">
        <title>Sequencing the genomes of 1000 actinobacteria strains.</title>
        <authorList>
            <person name="Klenk H.-P."/>
        </authorList>
    </citation>
    <scope>NUCLEOTIDE SEQUENCE [LARGE SCALE GENOMIC DNA]</scope>
    <source>
        <strain evidence="4 5">DSM 17163</strain>
    </source>
</reference>
<proteinExistence type="inferred from homology"/>
<dbReference type="Proteomes" id="UP001243212">
    <property type="component" value="Unassembled WGS sequence"/>
</dbReference>
<dbReference type="EMBL" id="JAUSQX010000001">
    <property type="protein sequence ID" value="MDP9805991.1"/>
    <property type="molecule type" value="Genomic_DNA"/>
</dbReference>
<dbReference type="InterPro" id="IPR002491">
    <property type="entry name" value="ABC_transptr_periplasmic_BD"/>
</dbReference>
<comment type="caution">
    <text evidence="4">The sequence shown here is derived from an EMBL/GenBank/DDBJ whole genome shotgun (WGS) entry which is preliminary data.</text>
</comment>
<feature type="domain" description="Fe/B12 periplasmic-binding" evidence="3">
    <location>
        <begin position="63"/>
        <end position="327"/>
    </location>
</feature>
<keyword evidence="5" id="KW-1185">Reference proteome</keyword>
<accession>A0ABT9NF17</accession>
<evidence type="ECO:0000256" key="1">
    <source>
        <dbReference type="ARBA" id="ARBA00008814"/>
    </source>
</evidence>
<gene>
    <name evidence="4" type="ORF">J2S70_000573</name>
</gene>
<evidence type="ECO:0000313" key="4">
    <source>
        <dbReference type="EMBL" id="MDP9805991.1"/>
    </source>
</evidence>
<comment type="similarity">
    <text evidence="1">Belongs to the bacterial solute-binding protein 8 family.</text>
</comment>
<evidence type="ECO:0000259" key="3">
    <source>
        <dbReference type="PROSITE" id="PS50983"/>
    </source>
</evidence>
<feature type="region of interest" description="Disordered" evidence="2">
    <location>
        <begin position="26"/>
        <end position="58"/>
    </location>
</feature>
<dbReference type="PROSITE" id="PS51257">
    <property type="entry name" value="PROKAR_LIPOPROTEIN"/>
    <property type="match status" value="1"/>
</dbReference>
<protein>
    <submittedName>
        <fullName evidence="4">Iron complex transport system substrate-binding protein</fullName>
    </submittedName>
</protein>
<dbReference type="Pfam" id="PF01497">
    <property type="entry name" value="Peripla_BP_2"/>
    <property type="match status" value="1"/>
</dbReference>